<protein>
    <submittedName>
        <fullName evidence="3">Uncharacterized protein</fullName>
    </submittedName>
</protein>
<feature type="region of interest" description="Disordered" evidence="1">
    <location>
        <begin position="1"/>
        <end position="204"/>
    </location>
</feature>
<feature type="compositionally biased region" description="Low complexity" evidence="1">
    <location>
        <begin position="60"/>
        <end position="71"/>
    </location>
</feature>
<comment type="caution">
    <text evidence="3">The sequence shown here is derived from an EMBL/GenBank/DDBJ whole genome shotgun (WGS) entry which is preliminary data.</text>
</comment>
<keyword evidence="6" id="KW-1185">Reference proteome</keyword>
<dbReference type="EMBL" id="CAJNOQ010001942">
    <property type="protein sequence ID" value="CAF0928729.1"/>
    <property type="molecule type" value="Genomic_DNA"/>
</dbReference>
<name>A0A814BKF7_9BILA</name>
<dbReference type="Proteomes" id="UP000681722">
    <property type="component" value="Unassembled WGS sequence"/>
</dbReference>
<dbReference type="Proteomes" id="UP000663829">
    <property type="component" value="Unassembled WGS sequence"/>
</dbReference>
<evidence type="ECO:0000313" key="5">
    <source>
        <dbReference type="EMBL" id="CAF3707051.1"/>
    </source>
</evidence>
<feature type="compositionally biased region" description="Low complexity" evidence="1">
    <location>
        <begin position="37"/>
        <end position="52"/>
    </location>
</feature>
<feature type="compositionally biased region" description="Low complexity" evidence="1">
    <location>
        <begin position="114"/>
        <end position="125"/>
    </location>
</feature>
<dbReference type="EMBL" id="CAJOBA010000329">
    <property type="protein sequence ID" value="CAF3523466.1"/>
    <property type="molecule type" value="Genomic_DNA"/>
</dbReference>
<feature type="compositionally biased region" description="Basic residues" evidence="1">
    <location>
        <begin position="320"/>
        <end position="329"/>
    </location>
</feature>
<evidence type="ECO:0000313" key="2">
    <source>
        <dbReference type="EMBL" id="CAF0745548.1"/>
    </source>
</evidence>
<accession>A0A814BKF7</accession>
<reference evidence="3" key="1">
    <citation type="submission" date="2021-02" db="EMBL/GenBank/DDBJ databases">
        <authorList>
            <person name="Nowell W R."/>
        </authorList>
    </citation>
    <scope>NUCLEOTIDE SEQUENCE</scope>
</reference>
<evidence type="ECO:0000313" key="3">
    <source>
        <dbReference type="EMBL" id="CAF0928729.1"/>
    </source>
</evidence>
<dbReference type="EMBL" id="CAJNOK010000329">
    <property type="protein sequence ID" value="CAF0745548.1"/>
    <property type="molecule type" value="Genomic_DNA"/>
</dbReference>
<dbReference type="AlphaFoldDB" id="A0A814BKF7"/>
<dbReference type="OrthoDB" id="10039457at2759"/>
<feature type="region of interest" description="Disordered" evidence="1">
    <location>
        <begin position="241"/>
        <end position="275"/>
    </location>
</feature>
<organism evidence="3 6">
    <name type="scientific">Didymodactylos carnosus</name>
    <dbReference type="NCBI Taxonomy" id="1234261"/>
    <lineage>
        <taxon>Eukaryota</taxon>
        <taxon>Metazoa</taxon>
        <taxon>Spiralia</taxon>
        <taxon>Gnathifera</taxon>
        <taxon>Rotifera</taxon>
        <taxon>Eurotatoria</taxon>
        <taxon>Bdelloidea</taxon>
        <taxon>Philodinida</taxon>
        <taxon>Philodinidae</taxon>
        <taxon>Didymodactylos</taxon>
    </lineage>
</organism>
<evidence type="ECO:0000313" key="6">
    <source>
        <dbReference type="Proteomes" id="UP000663829"/>
    </source>
</evidence>
<dbReference type="Proteomes" id="UP000682733">
    <property type="component" value="Unassembled WGS sequence"/>
</dbReference>
<feature type="compositionally biased region" description="Basic residues" evidence="1">
    <location>
        <begin position="148"/>
        <end position="158"/>
    </location>
</feature>
<sequence>MTNDYSFLKDHSYSLPPSNGCDEKTKPPQRLRRQIKSAVSTSSSFRSMSVDRNSSDKENTSLSFLTTSAATNNNSDPTPVTARSKRIRSSNRTPSSIAYLDNEHLTPNKRQRNKSSTLSSNNKKNIQTRASTRIITSKPNISRDYYRQRHNSPRKKVKTTISKVDKQQPTPTGITNKKKSGNNENNQNWTKILGFKPDDPSSPSLSIEERVKLRHITSSAVEHKLLKTSSLSSVNHTRSNILSTNDFQKQTTENKQKQKNSTGDLHSHLSRSNASVNQDLKQIRQAMANITVTKQSNQQLKKRKSTRPVLVTTSSTVLSKKQRSSKGKKSMHDKQMIVEEVPPRVTTTSTKLFLSSGLDLNNIILGNRERRSTGNGSD</sequence>
<dbReference type="EMBL" id="CAJOBC010001942">
    <property type="protein sequence ID" value="CAF3707051.1"/>
    <property type="molecule type" value="Genomic_DNA"/>
</dbReference>
<feature type="compositionally biased region" description="Polar residues" evidence="1">
    <location>
        <begin position="159"/>
        <end position="175"/>
    </location>
</feature>
<evidence type="ECO:0000256" key="1">
    <source>
        <dbReference type="SAM" id="MobiDB-lite"/>
    </source>
</evidence>
<feature type="compositionally biased region" description="Polar residues" evidence="1">
    <location>
        <begin position="127"/>
        <end position="140"/>
    </location>
</feature>
<evidence type="ECO:0000313" key="4">
    <source>
        <dbReference type="EMBL" id="CAF3523466.1"/>
    </source>
</evidence>
<proteinExistence type="predicted"/>
<feature type="region of interest" description="Disordered" evidence="1">
    <location>
        <begin position="294"/>
        <end position="334"/>
    </location>
</feature>
<dbReference type="Proteomes" id="UP000677228">
    <property type="component" value="Unassembled WGS sequence"/>
</dbReference>
<gene>
    <name evidence="3" type="ORF">GPM918_LOCUS10064</name>
    <name evidence="2" type="ORF">OVA965_LOCUS1698</name>
    <name evidence="5" type="ORF">SRO942_LOCUS10065</name>
    <name evidence="4" type="ORF">TMI583_LOCUS1698</name>
</gene>